<gene>
    <name evidence="2" type="ORF">G3I71_38845</name>
</gene>
<dbReference type="EMBL" id="JAAGLU010000045">
    <property type="protein sequence ID" value="NEC91629.1"/>
    <property type="molecule type" value="Genomic_DNA"/>
</dbReference>
<sequence>MSTPPLPVRKPLPVRGAANPALLGPSAEELAADQPSVETLRRVRHALGALPEPD</sequence>
<comment type="caution">
    <text evidence="2">The sequence shown here is derived from an EMBL/GenBank/DDBJ whole genome shotgun (WGS) entry which is preliminary data.</text>
</comment>
<feature type="region of interest" description="Disordered" evidence="1">
    <location>
        <begin position="1"/>
        <end position="20"/>
    </location>
</feature>
<evidence type="ECO:0000313" key="2">
    <source>
        <dbReference type="EMBL" id="NEC91629.1"/>
    </source>
</evidence>
<reference evidence="2" key="1">
    <citation type="submission" date="2020-01" db="EMBL/GenBank/DDBJ databases">
        <title>Insect and environment-associated Actinomycetes.</title>
        <authorList>
            <person name="Currrie C."/>
            <person name="Chevrette M."/>
            <person name="Carlson C."/>
            <person name="Stubbendieck R."/>
            <person name="Wendt-Pienkowski E."/>
        </authorList>
    </citation>
    <scope>NUCLEOTIDE SEQUENCE</scope>
    <source>
        <strain evidence="2">SID12501</strain>
    </source>
</reference>
<dbReference type="AlphaFoldDB" id="A0A6B3C4M9"/>
<organism evidence="2">
    <name type="scientific">Streptomyces sp. SID12501</name>
    <dbReference type="NCBI Taxonomy" id="2706042"/>
    <lineage>
        <taxon>Bacteria</taxon>
        <taxon>Bacillati</taxon>
        <taxon>Actinomycetota</taxon>
        <taxon>Actinomycetes</taxon>
        <taxon>Kitasatosporales</taxon>
        <taxon>Streptomycetaceae</taxon>
        <taxon>Streptomyces</taxon>
    </lineage>
</organism>
<accession>A0A6B3C4M9</accession>
<protein>
    <submittedName>
        <fullName evidence="2">Uncharacterized protein</fullName>
    </submittedName>
</protein>
<dbReference type="RefSeq" id="WP_164322467.1">
    <property type="nucleotide sequence ID" value="NZ_JAAGLU010000045.1"/>
</dbReference>
<proteinExistence type="predicted"/>
<evidence type="ECO:0000256" key="1">
    <source>
        <dbReference type="SAM" id="MobiDB-lite"/>
    </source>
</evidence>
<name>A0A6B3C4M9_9ACTN</name>
<feature type="compositionally biased region" description="Pro residues" evidence="1">
    <location>
        <begin position="1"/>
        <end position="10"/>
    </location>
</feature>